<dbReference type="SUPFAM" id="SSF54631">
    <property type="entry name" value="CBS-domain pair"/>
    <property type="match status" value="1"/>
</dbReference>
<dbReference type="PROSITE" id="PS51371">
    <property type="entry name" value="CBS"/>
    <property type="match status" value="2"/>
</dbReference>
<protein>
    <submittedName>
        <fullName evidence="4">CBS domain-containing protein</fullName>
    </submittedName>
</protein>
<dbReference type="PANTHER" id="PTHR43080">
    <property type="entry name" value="CBS DOMAIN-CONTAINING PROTEIN CBSX3, MITOCHONDRIAL"/>
    <property type="match status" value="1"/>
</dbReference>
<evidence type="ECO:0000313" key="5">
    <source>
        <dbReference type="Proteomes" id="UP000319296"/>
    </source>
</evidence>
<evidence type="ECO:0000256" key="1">
    <source>
        <dbReference type="ARBA" id="ARBA00023122"/>
    </source>
</evidence>
<comment type="caution">
    <text evidence="4">The sequence shown here is derived from an EMBL/GenBank/DDBJ whole genome shotgun (WGS) entry which is preliminary data.</text>
</comment>
<keyword evidence="1 2" id="KW-0129">CBS domain</keyword>
<dbReference type="InterPro" id="IPR000644">
    <property type="entry name" value="CBS_dom"/>
</dbReference>
<sequence>MMNNNNKNIDYLNISDEDIRIAFKETINYIDITEEDFKHIFQLAFEHAKERLLRVTVGDIMIKNVVSVNENSDIDDAIRLLSDNKISGMPVLDDNNAVKGFIAGANILSMTGMVKNHTFKDILRHLLGEPFPHANVNNAKKVKDIMNFPVITISPDIEIKQASQLLLEKRIKKLPVIDANNKLIGIISAADIIKHIGER</sequence>
<dbReference type="EMBL" id="SGBB01000012">
    <property type="protein sequence ID" value="RZD18237.1"/>
    <property type="molecule type" value="Genomic_DNA"/>
</dbReference>
<dbReference type="AlphaFoldDB" id="A0A519BLT1"/>
<gene>
    <name evidence="4" type="ORF">EVG15_07205</name>
</gene>
<dbReference type="SMART" id="SM00116">
    <property type="entry name" value="CBS"/>
    <property type="match status" value="2"/>
</dbReference>
<dbReference type="InterPro" id="IPR046342">
    <property type="entry name" value="CBS_dom_sf"/>
</dbReference>
<feature type="domain" description="CBS" evidence="3">
    <location>
        <begin position="61"/>
        <end position="119"/>
    </location>
</feature>
<dbReference type="Proteomes" id="UP000319296">
    <property type="component" value="Unassembled WGS sequence"/>
</dbReference>
<dbReference type="Pfam" id="PF00571">
    <property type="entry name" value="CBS"/>
    <property type="match status" value="2"/>
</dbReference>
<organism evidence="4 5">
    <name type="scientific">Candidatus Acididesulfobacter diazotrophicus</name>
    <dbReference type="NCBI Taxonomy" id="2597226"/>
    <lineage>
        <taxon>Bacteria</taxon>
        <taxon>Deltaproteobacteria</taxon>
        <taxon>Candidatus Acidulodesulfobacterales</taxon>
        <taxon>Candidatus Acididesulfobacter</taxon>
    </lineage>
</organism>
<evidence type="ECO:0000259" key="3">
    <source>
        <dbReference type="PROSITE" id="PS51371"/>
    </source>
</evidence>
<accession>A0A519BLT1</accession>
<reference evidence="4 5" key="1">
    <citation type="journal article" date="2019" name="ISME J.">
        <title>Insights into ecological role of a new deltaproteobacterial order Candidatus Acidulodesulfobacterales by metagenomics and metatranscriptomics.</title>
        <authorList>
            <person name="Tan S."/>
            <person name="Liu J."/>
            <person name="Fang Y."/>
            <person name="Hedlund B.P."/>
            <person name="Lian Z.H."/>
            <person name="Huang L.Y."/>
            <person name="Li J.T."/>
            <person name="Huang L.N."/>
            <person name="Li W.J."/>
            <person name="Jiang H.C."/>
            <person name="Dong H.L."/>
            <person name="Shu W.S."/>
        </authorList>
    </citation>
    <scope>NUCLEOTIDE SEQUENCE [LARGE SCALE GENOMIC DNA]</scope>
    <source>
        <strain evidence="4">AP1</strain>
    </source>
</reference>
<dbReference type="InterPro" id="IPR051257">
    <property type="entry name" value="Diverse_CBS-Domain"/>
</dbReference>
<proteinExistence type="predicted"/>
<evidence type="ECO:0000313" key="4">
    <source>
        <dbReference type="EMBL" id="RZD18237.1"/>
    </source>
</evidence>
<dbReference type="PANTHER" id="PTHR43080:SF2">
    <property type="entry name" value="CBS DOMAIN-CONTAINING PROTEIN"/>
    <property type="match status" value="1"/>
</dbReference>
<name>A0A519BLT1_9DELT</name>
<evidence type="ECO:0000256" key="2">
    <source>
        <dbReference type="PROSITE-ProRule" id="PRU00703"/>
    </source>
</evidence>
<dbReference type="Gene3D" id="3.10.580.10">
    <property type="entry name" value="CBS-domain"/>
    <property type="match status" value="2"/>
</dbReference>
<feature type="domain" description="CBS" evidence="3">
    <location>
        <begin position="146"/>
        <end position="199"/>
    </location>
</feature>